<protein>
    <submittedName>
        <fullName evidence="1">Uncharacterized protein</fullName>
    </submittedName>
</protein>
<dbReference type="Proteomes" id="UP000429811">
    <property type="component" value="Unassembled WGS sequence"/>
</dbReference>
<dbReference type="EMBL" id="WKPO01000071">
    <property type="protein sequence ID" value="MSB51294.1"/>
    <property type="molecule type" value="Genomic_DNA"/>
</dbReference>
<evidence type="ECO:0000313" key="2">
    <source>
        <dbReference type="Proteomes" id="UP000429811"/>
    </source>
</evidence>
<accession>A0A6I2RVW5</accession>
<sequence>MREKLVAKCYLCAKTAGPLTLEYYLLVSPLVEELEIYGVKIVEKRSGVVAIAPGLTTSGRKILHLIDLLSKGTVTPTSLADIVEDWL</sequence>
<dbReference type="RefSeq" id="WP_138309002.1">
    <property type="nucleotide sequence ID" value="NZ_JADMOW010000096.1"/>
</dbReference>
<dbReference type="AlphaFoldDB" id="A0A6I2RVW5"/>
<comment type="caution">
    <text evidence="1">The sequence shown here is derived from an EMBL/GenBank/DDBJ whole genome shotgun (WGS) entry which is preliminary data.</text>
</comment>
<gene>
    <name evidence="1" type="ORF">GKE90_21875</name>
</gene>
<proteinExistence type="predicted"/>
<reference evidence="1 2" key="1">
    <citation type="journal article" date="2019" name="Nat. Med.">
        <title>A library of human gut bacterial isolates paired with longitudinal multiomics data enables mechanistic microbiome research.</title>
        <authorList>
            <person name="Poyet M."/>
            <person name="Groussin M."/>
            <person name="Gibbons S.M."/>
            <person name="Avila-Pacheco J."/>
            <person name="Jiang X."/>
            <person name="Kearney S.M."/>
            <person name="Perrotta A.R."/>
            <person name="Berdy B."/>
            <person name="Zhao S."/>
            <person name="Lieberman T.D."/>
            <person name="Swanson P.K."/>
            <person name="Smith M."/>
            <person name="Roesemann S."/>
            <person name="Alexander J.E."/>
            <person name="Rich S.A."/>
            <person name="Livny J."/>
            <person name="Vlamakis H."/>
            <person name="Clish C."/>
            <person name="Bullock K."/>
            <person name="Deik A."/>
            <person name="Scott J."/>
            <person name="Pierce K.A."/>
            <person name="Xavier R.J."/>
            <person name="Alm E.J."/>
        </authorList>
    </citation>
    <scope>NUCLEOTIDE SEQUENCE [LARGE SCALE GENOMIC DNA]</scope>
    <source>
        <strain evidence="1 2">BIOML-A5</strain>
    </source>
</reference>
<dbReference type="Pfam" id="PF20124">
    <property type="entry name" value="DUF6514"/>
    <property type="match status" value="1"/>
</dbReference>
<name>A0A6I2RVW5_FLAPL</name>
<dbReference type="InterPro" id="IPR017016">
    <property type="entry name" value="UCP033595"/>
</dbReference>
<organism evidence="1 2">
    <name type="scientific">Flavonifractor plautii</name>
    <name type="common">Fusobacterium plautii</name>
    <dbReference type="NCBI Taxonomy" id="292800"/>
    <lineage>
        <taxon>Bacteria</taxon>
        <taxon>Bacillati</taxon>
        <taxon>Bacillota</taxon>
        <taxon>Clostridia</taxon>
        <taxon>Eubacteriales</taxon>
        <taxon>Oscillospiraceae</taxon>
        <taxon>Flavonifractor</taxon>
    </lineage>
</organism>
<evidence type="ECO:0000313" key="1">
    <source>
        <dbReference type="EMBL" id="MSB51294.1"/>
    </source>
</evidence>